<feature type="transmembrane region" description="Helical" evidence="10">
    <location>
        <begin position="6"/>
        <end position="26"/>
    </location>
</feature>
<feature type="transmembrane region" description="Helical" evidence="10">
    <location>
        <begin position="282"/>
        <end position="307"/>
    </location>
</feature>
<feature type="domain" description="NADH:quinone oxidoreductase/Mrp antiporter transmembrane" evidence="11">
    <location>
        <begin position="97"/>
        <end position="372"/>
    </location>
</feature>
<evidence type="ECO:0000259" key="11">
    <source>
        <dbReference type="Pfam" id="PF00361"/>
    </source>
</evidence>
<feature type="transmembrane region" description="Helical" evidence="10">
    <location>
        <begin position="79"/>
        <end position="96"/>
    </location>
</feature>
<feature type="transmembrane region" description="Helical" evidence="10">
    <location>
        <begin position="367"/>
        <end position="387"/>
    </location>
</feature>
<dbReference type="GO" id="GO:0042773">
    <property type="term" value="P:ATP synthesis coupled electron transport"/>
    <property type="evidence" value="ECO:0007669"/>
    <property type="project" value="InterPro"/>
</dbReference>
<evidence type="ECO:0000259" key="12">
    <source>
        <dbReference type="Pfam" id="PF00662"/>
    </source>
</evidence>
<evidence type="ECO:0000256" key="4">
    <source>
        <dbReference type="ARBA" id="ARBA00021096"/>
    </source>
</evidence>
<keyword evidence="5 10" id="KW-0812">Transmembrane</keyword>
<keyword evidence="10 13" id="KW-0496">Mitochondrion</keyword>
<feature type="transmembrane region" description="Helical" evidence="10">
    <location>
        <begin position="408"/>
        <end position="427"/>
    </location>
</feature>
<keyword evidence="10" id="KW-0813">Transport</keyword>
<evidence type="ECO:0000256" key="3">
    <source>
        <dbReference type="ARBA" id="ARBA00012944"/>
    </source>
</evidence>
<name>A0A9E8K0V9_9HYME</name>
<dbReference type="EC" id="7.1.1.2" evidence="3 10"/>
<evidence type="ECO:0000256" key="7">
    <source>
        <dbReference type="ARBA" id="ARBA00022989"/>
    </source>
</evidence>
<protein>
    <recommendedName>
        <fullName evidence="4 10">NADH-ubiquinone oxidoreductase chain 5</fullName>
        <ecNumber evidence="3 10">7.1.1.2</ecNumber>
    </recommendedName>
</protein>
<dbReference type="GO" id="GO:0016020">
    <property type="term" value="C:membrane"/>
    <property type="evidence" value="ECO:0007669"/>
    <property type="project" value="UniProtKB-SubCell"/>
</dbReference>
<keyword evidence="6" id="KW-0249">Electron transport</keyword>
<evidence type="ECO:0000256" key="8">
    <source>
        <dbReference type="ARBA" id="ARBA00023136"/>
    </source>
</evidence>
<keyword evidence="8 10" id="KW-0472">Membrane</keyword>
<comment type="subcellular location">
    <subcellularLocation>
        <location evidence="2">Membrane</location>
        <topology evidence="2">Multi-pass membrane protein</topology>
    </subcellularLocation>
</comment>
<keyword evidence="10" id="KW-0520">NAD</keyword>
<keyword evidence="7 10" id="KW-1133">Transmembrane helix</keyword>
<feature type="transmembrane region" description="Helical" evidence="10">
    <location>
        <begin position="103"/>
        <end position="122"/>
    </location>
</feature>
<feature type="transmembrane region" description="Helical" evidence="10">
    <location>
        <begin position="328"/>
        <end position="347"/>
    </location>
</feature>
<organism evidence="13">
    <name type="scientific">Tessmannella kiplingi</name>
    <dbReference type="NCBI Taxonomy" id="2943473"/>
    <lineage>
        <taxon>Eukaryota</taxon>
        <taxon>Metazoa</taxon>
        <taxon>Ecdysozoa</taxon>
        <taxon>Arthropoda</taxon>
        <taxon>Hexapoda</taxon>
        <taxon>Insecta</taxon>
        <taxon>Pterygota</taxon>
        <taxon>Neoptera</taxon>
        <taxon>Endopterygota</taxon>
        <taxon>Hymenoptera</taxon>
        <taxon>Apocrita</taxon>
        <taxon>Proctotrupomorpha</taxon>
        <taxon>Cynipoidea</taxon>
        <taxon>Liopteridae</taxon>
        <taxon>Tessmannella</taxon>
    </lineage>
</organism>
<keyword evidence="10" id="KW-0830">Ubiquinone</keyword>
<accession>A0A9E8K0V9</accession>
<dbReference type="PRINTS" id="PR01434">
    <property type="entry name" value="NADHDHGNASE5"/>
</dbReference>
<feature type="transmembrane region" description="Helical" evidence="10">
    <location>
        <begin position="536"/>
        <end position="558"/>
    </location>
</feature>
<dbReference type="GO" id="GO:0003954">
    <property type="term" value="F:NADH dehydrogenase activity"/>
    <property type="evidence" value="ECO:0007669"/>
    <property type="project" value="TreeGrafter"/>
</dbReference>
<dbReference type="InterPro" id="IPR001516">
    <property type="entry name" value="Proton_antipo_N"/>
</dbReference>
<feature type="transmembrane region" description="Helical" evidence="10">
    <location>
        <begin position="229"/>
        <end position="251"/>
    </location>
</feature>
<comment type="similarity">
    <text evidence="10">Belongs to the complex I subunit 5 family.</text>
</comment>
<feature type="transmembrane region" description="Helical" evidence="10">
    <location>
        <begin position="186"/>
        <end position="217"/>
    </location>
</feature>
<sequence length="559" mass="66464">MFKLLMLSIFMFILSFILMLTKKLYLIEWIIYSINSCNMKFIILIDWMNIMFISVVMMISSMVMLYSMEYMHNELKKNYFSMILLMFIISMIFMIMSPNMFSIIIGWDGLGLTSYCLIIYYQNSNSYNSGMLTLLSNRIGDIMLIMMIFMMMNFGSWNLFNFKFINKLFLTMLLMMIMTKSAQIPYSMWLPAAMAAPTPVSSLVHSSTLVTAGIYLLIRFNKLFFMNNYITPCIMSIGLMTMFISSLNAMFEFDLKKIIAFSTLSQLGLMMMMMSMKLFNYVFFHLISHAMFKSLLFLCSGMMIHFLNNVQDIRFMGSLVYENPLMMMYFNFANLSLCGFPFLSGYYSKDLIYEMILINNINKFIYIFMYMSIMMTIIYSMRLMFYLNFNINMFNSLSNKIDNQLMNLSIMMLFINSILFGNLINWMMFSSLNLSIPNIFIKMIIINIMIFSIFSTLILFLKKINNYMNFKFKLIKFVNFFYLLKLSLLPNPYIINSSKFIIMMNETSWNEYYGKFMINFIYMKMLNYMNTMFNNLFIKMISLFIYMSMTIFIILMMYL</sequence>
<gene>
    <name evidence="13" type="primary">nad5</name>
</gene>
<dbReference type="GO" id="GO:0015990">
    <property type="term" value="P:electron transport coupled proton transport"/>
    <property type="evidence" value="ECO:0007669"/>
    <property type="project" value="TreeGrafter"/>
</dbReference>
<proteinExistence type="inferred from homology"/>
<evidence type="ECO:0000313" key="13">
    <source>
        <dbReference type="EMBL" id="UZT67583.1"/>
    </source>
</evidence>
<feature type="transmembrane region" description="Helical" evidence="10">
    <location>
        <begin position="439"/>
        <end position="461"/>
    </location>
</feature>
<comment type="function">
    <text evidence="10">Core subunit of the mitochondrial membrane respiratory chain NADH dehydrogenase (Complex I) which catalyzes electron transfer from NADH through the respiratory chain, using ubiquinone as an electron acceptor. Essential for the catalytic activity and assembly of complex I.</text>
</comment>
<evidence type="ECO:0000256" key="5">
    <source>
        <dbReference type="ARBA" id="ARBA00022692"/>
    </source>
</evidence>
<evidence type="ECO:0000256" key="6">
    <source>
        <dbReference type="ARBA" id="ARBA00022982"/>
    </source>
</evidence>
<dbReference type="GO" id="GO:0008137">
    <property type="term" value="F:NADH dehydrogenase (ubiquinone) activity"/>
    <property type="evidence" value="ECO:0007669"/>
    <property type="project" value="UniProtKB-EC"/>
</dbReference>
<feature type="transmembrane region" description="Helical" evidence="10">
    <location>
        <begin position="142"/>
        <end position="165"/>
    </location>
</feature>
<dbReference type="PANTHER" id="PTHR42829">
    <property type="entry name" value="NADH-UBIQUINONE OXIDOREDUCTASE CHAIN 5"/>
    <property type="match status" value="1"/>
</dbReference>
<dbReference type="PANTHER" id="PTHR42829:SF2">
    <property type="entry name" value="NADH-UBIQUINONE OXIDOREDUCTASE CHAIN 5"/>
    <property type="match status" value="1"/>
</dbReference>
<dbReference type="Pfam" id="PF00361">
    <property type="entry name" value="Proton_antipo_M"/>
    <property type="match status" value="1"/>
</dbReference>
<dbReference type="InterPro" id="IPR001750">
    <property type="entry name" value="ND/Mrp_TM"/>
</dbReference>
<reference evidence="13" key="1">
    <citation type="journal article" date="2022" name="Genes (Basel)">
        <title>Novel Gene Rearrangements in the Mitochondrial Genomes of Cynipoid Wasps (Hymenoptera: Cynipoidea).</title>
        <authorList>
            <person name="Shu X."/>
            <person name="Li Z."/>
            <person name="Yuan R."/>
            <person name="Tang P."/>
            <person name="Chen X."/>
        </authorList>
    </citation>
    <scope>NUCLEOTIDE SEQUENCE</scope>
</reference>
<reference evidence="13" key="2">
    <citation type="submission" date="2022-02" db="EMBL/GenBank/DDBJ databases">
        <authorList>
            <person name="Shu X.H."/>
            <person name="Li Z.K."/>
            <person name="Tang P."/>
            <person name="Chen X.X."/>
        </authorList>
    </citation>
    <scope>NUCLEOTIDE SEQUENCE</scope>
</reference>
<dbReference type="InterPro" id="IPR003945">
    <property type="entry name" value="NU5C-like"/>
</dbReference>
<evidence type="ECO:0000256" key="9">
    <source>
        <dbReference type="ARBA" id="ARBA00049551"/>
    </source>
</evidence>
<feature type="transmembrane region" description="Helical" evidence="10">
    <location>
        <begin position="47"/>
        <end position="67"/>
    </location>
</feature>
<dbReference type="Pfam" id="PF00662">
    <property type="entry name" value="Proton_antipo_N"/>
    <property type="match status" value="1"/>
</dbReference>
<dbReference type="EMBL" id="OM677833">
    <property type="protein sequence ID" value="UZT67583.1"/>
    <property type="molecule type" value="Genomic_DNA"/>
</dbReference>
<evidence type="ECO:0000256" key="1">
    <source>
        <dbReference type="ARBA" id="ARBA00003257"/>
    </source>
</evidence>
<geneLocation type="mitochondrion" evidence="13"/>
<comment type="function">
    <text evidence="1">Core subunit of the mitochondrial membrane respiratory chain NADH dehydrogenase (Complex I) that is believed to belong to the minimal assembly required for catalysis. Complex I functions in the transfer of electrons from NADH to the respiratory chain. The immediate electron acceptor for the enzyme is believed to be ubiquinone.</text>
</comment>
<dbReference type="AlphaFoldDB" id="A0A9E8K0V9"/>
<evidence type="ECO:0000256" key="2">
    <source>
        <dbReference type="ARBA" id="ARBA00004141"/>
    </source>
</evidence>
<evidence type="ECO:0000256" key="10">
    <source>
        <dbReference type="RuleBase" id="RU003404"/>
    </source>
</evidence>
<feature type="domain" description="NADH-Ubiquinone oxidoreductase (complex I) chain 5 N-terminal" evidence="12">
    <location>
        <begin position="33"/>
        <end position="79"/>
    </location>
</feature>
<comment type="catalytic activity">
    <reaction evidence="9 10">
        <text>a ubiquinone + NADH + 5 H(+)(in) = a ubiquinol + NAD(+) + 4 H(+)(out)</text>
        <dbReference type="Rhea" id="RHEA:29091"/>
        <dbReference type="Rhea" id="RHEA-COMP:9565"/>
        <dbReference type="Rhea" id="RHEA-COMP:9566"/>
        <dbReference type="ChEBI" id="CHEBI:15378"/>
        <dbReference type="ChEBI" id="CHEBI:16389"/>
        <dbReference type="ChEBI" id="CHEBI:17976"/>
        <dbReference type="ChEBI" id="CHEBI:57540"/>
        <dbReference type="ChEBI" id="CHEBI:57945"/>
        <dbReference type="EC" id="7.1.1.2"/>
    </reaction>
</comment>